<dbReference type="GO" id="GO:0005634">
    <property type="term" value="C:nucleus"/>
    <property type="evidence" value="ECO:0007669"/>
    <property type="project" value="TreeGrafter"/>
</dbReference>
<dbReference type="PANTHER" id="PTHR45614:SF274">
    <property type="entry name" value="MYB-LIKE DNA-BINDING PROTEIN"/>
    <property type="match status" value="1"/>
</dbReference>
<gene>
    <name evidence="4" type="ORF">Vbra_4532</name>
</gene>
<dbReference type="SMART" id="SM00717">
    <property type="entry name" value="SANT"/>
    <property type="match status" value="3"/>
</dbReference>
<dbReference type="InParanoid" id="A0A0G4G682"/>
<proteinExistence type="predicted"/>
<dbReference type="Gene3D" id="1.10.10.60">
    <property type="entry name" value="Homeodomain-like"/>
    <property type="match status" value="3"/>
</dbReference>
<dbReference type="SUPFAM" id="SSF46689">
    <property type="entry name" value="Homeodomain-like"/>
    <property type="match status" value="2"/>
</dbReference>
<dbReference type="GO" id="GO:0000978">
    <property type="term" value="F:RNA polymerase II cis-regulatory region sequence-specific DNA binding"/>
    <property type="evidence" value="ECO:0007669"/>
    <property type="project" value="TreeGrafter"/>
</dbReference>
<feature type="compositionally biased region" description="Low complexity" evidence="1">
    <location>
        <begin position="490"/>
        <end position="503"/>
    </location>
</feature>
<dbReference type="InterPro" id="IPR050560">
    <property type="entry name" value="MYB_TF"/>
</dbReference>
<feature type="domain" description="Myb-like" evidence="2">
    <location>
        <begin position="131"/>
        <end position="193"/>
    </location>
</feature>
<dbReference type="Proteomes" id="UP000041254">
    <property type="component" value="Unassembled WGS sequence"/>
</dbReference>
<sequence>MNDEIGDFRTGNGPVLTRTPQDALCSPEHMLPRHSFVPPPYAHPFSTPTPAPPPFGYHPMASPPPPAPKPPIEVIDSGPPWTAEDDESLLKYARESSGRSWKHIARQFSSPTRTEAECMSRWKTIIKPGAKGPWTPEEDEFLYGLVLEYGPSRWTDVAREVNLHIHAKEGGGRGEAWHVRTGKQCRERWCNHLDPTIRRGAWSAEEDAIIIQRQNAIGNKWAEIAKALNGRTENSVKNRFNSLMRKNMRAIYASDGSVTLVPPNPAAAAGGSVTAQKTQPLSGGGPLDNGKGGEAVVHSTTNTPPSPWAVSDSSMGIGGRDRGGDDGHGCECGDEGDNESGDEDMVDGDGDGESDEGDDEDHATSGDQMGLSEVDYFSRLPPYQQQGRHGGGLIGGNKAVLPVHTSSTGSSRKAQPLFTFDIPPGALPVPCSSEDPFIVSPYAHSSLFGDLPTMPLNGTGSGSIVVAAPRPSSQANGKSGKLSPPKPLTNGHSSSSHNGNGHHNGNGDDSVYQQSTTVGGGNSNNGTNGSGSGDSDKSNGNGSEGSDSGGGGSGSNSKNGAKGAGGGGGGKNGHGTTTSNGHSSASKGGHSSHSRTIKSSDTGSRSDPTPHTHAHSSPVMPPRWSPPASREHRPSGGQTGMISGSKSEPGVCVAGGPSTDEEDMQDDRSAYSGSAVYRVHYYKRRRASPAHGHIPGPLPSPLAGLRGLKQRIRDLKQPQGPEELSLATHLSHIRQRYQRLVSDIDEEGDEDAAADVVMAGGDMGALPPLFQDVPGHSGPHGSRPSNLPLSMYAGLPVTPLPIDTHPNGTNGKESGYGSMYPRPGQAYPQGSPHLRSHPYYLPLGHPQPLPHHAHYHHPIAHPHSQTHNYLHSHPLAPLAAHAMEPPPPSDSSGGGKGGHLLDGESEALRSLQAMQIVRTEGRIQGPSPPYAIPTPPSFGCSA</sequence>
<feature type="domain" description="HTH myb-type" evidence="3">
    <location>
        <begin position="194"/>
        <end position="248"/>
    </location>
</feature>
<feature type="compositionally biased region" description="Basic residues" evidence="1">
    <location>
        <begin position="851"/>
        <end position="860"/>
    </location>
</feature>
<protein>
    <submittedName>
        <fullName evidence="4">Uncharacterized protein</fullName>
    </submittedName>
</protein>
<dbReference type="InterPro" id="IPR017930">
    <property type="entry name" value="Myb_dom"/>
</dbReference>
<dbReference type="VEuPathDB" id="CryptoDB:Vbra_4532"/>
<dbReference type="STRING" id="1169540.A0A0G4G682"/>
<dbReference type="InterPro" id="IPR009057">
    <property type="entry name" value="Homeodomain-like_sf"/>
</dbReference>
<feature type="region of interest" description="Disordered" evidence="1">
    <location>
        <begin position="1"/>
        <end position="26"/>
    </location>
</feature>
<feature type="domain" description="HTH myb-type" evidence="3">
    <location>
        <begin position="80"/>
        <end position="130"/>
    </location>
</feature>
<feature type="region of interest" description="Disordered" evidence="1">
    <location>
        <begin position="267"/>
        <end position="368"/>
    </location>
</feature>
<feature type="compositionally biased region" description="Low complexity" evidence="1">
    <location>
        <begin position="837"/>
        <end position="846"/>
    </location>
</feature>
<name>A0A0G4G682_VITBC</name>
<feature type="compositionally biased region" description="Pro residues" evidence="1">
    <location>
        <begin position="926"/>
        <end position="936"/>
    </location>
</feature>
<evidence type="ECO:0000256" key="1">
    <source>
        <dbReference type="SAM" id="MobiDB-lite"/>
    </source>
</evidence>
<feature type="domain" description="Myb-like" evidence="2">
    <location>
        <begin position="194"/>
        <end position="244"/>
    </location>
</feature>
<feature type="domain" description="HTH myb-type" evidence="3">
    <location>
        <begin position="131"/>
        <end position="193"/>
    </location>
</feature>
<dbReference type="CDD" id="cd00167">
    <property type="entry name" value="SANT"/>
    <property type="match status" value="3"/>
</dbReference>
<dbReference type="OrthoDB" id="2143914at2759"/>
<dbReference type="AlphaFoldDB" id="A0A0G4G682"/>
<dbReference type="PROSITE" id="PS50090">
    <property type="entry name" value="MYB_LIKE"/>
    <property type="match status" value="3"/>
</dbReference>
<accession>A0A0G4G682</accession>
<feature type="region of interest" description="Disordered" evidence="1">
    <location>
        <begin position="919"/>
        <end position="942"/>
    </location>
</feature>
<dbReference type="EMBL" id="CDMY01000576">
    <property type="protein sequence ID" value="CEM24031.1"/>
    <property type="molecule type" value="Genomic_DNA"/>
</dbReference>
<feature type="compositionally biased region" description="Gly residues" evidence="1">
    <location>
        <begin position="518"/>
        <end position="532"/>
    </location>
</feature>
<dbReference type="InterPro" id="IPR001005">
    <property type="entry name" value="SANT/Myb"/>
</dbReference>
<organism evidence="4 5">
    <name type="scientific">Vitrella brassicaformis (strain CCMP3155)</name>
    <dbReference type="NCBI Taxonomy" id="1169540"/>
    <lineage>
        <taxon>Eukaryota</taxon>
        <taxon>Sar</taxon>
        <taxon>Alveolata</taxon>
        <taxon>Colpodellida</taxon>
        <taxon>Vitrellaceae</taxon>
        <taxon>Vitrella</taxon>
    </lineage>
</organism>
<dbReference type="GO" id="GO:0000981">
    <property type="term" value="F:DNA-binding transcription factor activity, RNA polymerase II-specific"/>
    <property type="evidence" value="ECO:0007669"/>
    <property type="project" value="TreeGrafter"/>
</dbReference>
<feature type="region of interest" description="Disordered" evidence="1">
    <location>
        <begin position="798"/>
        <end position="902"/>
    </location>
</feature>
<keyword evidence="5" id="KW-1185">Reference proteome</keyword>
<feature type="domain" description="Myb-like" evidence="2">
    <location>
        <begin position="80"/>
        <end position="126"/>
    </location>
</feature>
<reference evidence="4 5" key="1">
    <citation type="submission" date="2014-11" db="EMBL/GenBank/DDBJ databases">
        <authorList>
            <person name="Zhu J."/>
            <person name="Qi W."/>
            <person name="Song R."/>
        </authorList>
    </citation>
    <scope>NUCLEOTIDE SEQUENCE [LARGE SCALE GENOMIC DNA]</scope>
</reference>
<feature type="compositionally biased region" description="Polar residues" evidence="1">
    <location>
        <begin position="597"/>
        <end position="609"/>
    </location>
</feature>
<feature type="compositionally biased region" description="Low complexity" evidence="1">
    <location>
        <begin position="574"/>
        <end position="589"/>
    </location>
</feature>
<feature type="compositionally biased region" description="Basic and acidic residues" evidence="1">
    <location>
        <begin position="319"/>
        <end position="331"/>
    </location>
</feature>
<dbReference type="Pfam" id="PF13921">
    <property type="entry name" value="Myb_DNA-bind_6"/>
    <property type="match status" value="2"/>
</dbReference>
<evidence type="ECO:0000259" key="3">
    <source>
        <dbReference type="PROSITE" id="PS51294"/>
    </source>
</evidence>
<evidence type="ECO:0000259" key="2">
    <source>
        <dbReference type="PROSITE" id="PS50090"/>
    </source>
</evidence>
<feature type="compositionally biased region" description="Gly residues" evidence="1">
    <location>
        <begin position="562"/>
        <end position="573"/>
    </location>
</feature>
<feature type="compositionally biased region" description="Gly residues" evidence="1">
    <location>
        <begin position="282"/>
        <end position="293"/>
    </location>
</feature>
<feature type="compositionally biased region" description="Low complexity" evidence="1">
    <location>
        <begin position="871"/>
        <end position="883"/>
    </location>
</feature>
<dbReference type="PANTHER" id="PTHR45614">
    <property type="entry name" value="MYB PROTEIN-RELATED"/>
    <property type="match status" value="1"/>
</dbReference>
<feature type="region of interest" description="Disordered" evidence="1">
    <location>
        <begin position="462"/>
        <end position="667"/>
    </location>
</feature>
<evidence type="ECO:0000313" key="4">
    <source>
        <dbReference type="EMBL" id="CEM24031.1"/>
    </source>
</evidence>
<dbReference type="PROSITE" id="PS51294">
    <property type="entry name" value="HTH_MYB"/>
    <property type="match status" value="3"/>
</dbReference>
<evidence type="ECO:0000313" key="5">
    <source>
        <dbReference type="Proteomes" id="UP000041254"/>
    </source>
</evidence>
<feature type="compositionally biased region" description="Acidic residues" evidence="1">
    <location>
        <begin position="332"/>
        <end position="361"/>
    </location>
</feature>